<dbReference type="RefSeq" id="XP_069312250.1">
    <property type="nucleotide sequence ID" value="XM_069447364.1"/>
</dbReference>
<proteinExistence type="predicted"/>
<feature type="compositionally biased region" description="Basic and acidic residues" evidence="1">
    <location>
        <begin position="478"/>
        <end position="498"/>
    </location>
</feature>
<sequence>MTKRSATTPLGPETPPKKPKATKKTKVAEQTPDIEEAPVISNSQVSASNTPVSAEEDAISPIDDVEDTSLASGEIDPTPETEENAKASTSEKTGVKASASKESSEAIAPKAQGNKRPVGEGFDEYKHSIVKSAFNQFWGDKPMTGSARPAPDQPSARASNGQTNPPLFENRGYRYKRGARYVKHHYTIDPTNMASLPLGRDQEVLLAVPLIDMRLNRKTSVPKRLPEVYCYGKKPKDWNCKQSIKALNDRRYQAIDRETMDAPWSEIEREHLAQLIRDDPDASILDLTERHNDRFMDKDYKESVGFAVGGLSTGRTVESVRYQYAAYKPFYDRGRVPVVRWRGDKSAQGIALTKWIVGEDKFGKPSKAEQLAHDKAHGDAEGSDDEDEGTPNKTSKNSEESDVDDLHPNGKRHASEELEDDERPVKYTRTGEGNPFAGQEQLHKDDEDLIDLAVDYDDDEASPSRRGDSDVEEVDEPTEYREAETQADSDPRATRNIEVDENYDD</sequence>
<feature type="region of interest" description="Disordered" evidence="1">
    <location>
        <begin position="364"/>
        <end position="505"/>
    </location>
</feature>
<feature type="compositionally biased region" description="Basic and acidic residues" evidence="1">
    <location>
        <begin position="364"/>
        <end position="380"/>
    </location>
</feature>
<keyword evidence="3" id="KW-1185">Reference proteome</keyword>
<organism evidence="2 3">
    <name type="scientific">Alternaria dauci</name>
    <dbReference type="NCBI Taxonomy" id="48095"/>
    <lineage>
        <taxon>Eukaryota</taxon>
        <taxon>Fungi</taxon>
        <taxon>Dikarya</taxon>
        <taxon>Ascomycota</taxon>
        <taxon>Pezizomycotina</taxon>
        <taxon>Dothideomycetes</taxon>
        <taxon>Pleosporomycetidae</taxon>
        <taxon>Pleosporales</taxon>
        <taxon>Pleosporineae</taxon>
        <taxon>Pleosporaceae</taxon>
        <taxon>Alternaria</taxon>
        <taxon>Alternaria sect. Porri</taxon>
    </lineage>
</organism>
<accession>A0ABR3V0Z0</accession>
<feature type="compositionally biased region" description="Polar residues" evidence="1">
    <location>
        <begin position="40"/>
        <end position="52"/>
    </location>
</feature>
<comment type="caution">
    <text evidence="2">The sequence shown here is derived from an EMBL/GenBank/DDBJ whole genome shotgun (WGS) entry which is preliminary data.</text>
</comment>
<feature type="compositionally biased region" description="Low complexity" evidence="1">
    <location>
        <begin position="96"/>
        <end position="111"/>
    </location>
</feature>
<name>A0ABR3V0Z0_9PLEO</name>
<feature type="compositionally biased region" description="Acidic residues" evidence="1">
    <location>
        <begin position="54"/>
        <end position="67"/>
    </location>
</feature>
<protein>
    <recommendedName>
        <fullName evidence="4">Myb-like domain-containing protein</fullName>
    </recommendedName>
</protein>
<dbReference type="EMBL" id="JBHGVX010000001">
    <property type="protein sequence ID" value="KAL1801666.1"/>
    <property type="molecule type" value="Genomic_DNA"/>
</dbReference>
<evidence type="ECO:0000313" key="3">
    <source>
        <dbReference type="Proteomes" id="UP001578633"/>
    </source>
</evidence>
<gene>
    <name evidence="2" type="ORF">ACET3X_002008</name>
</gene>
<evidence type="ECO:0000256" key="1">
    <source>
        <dbReference type="SAM" id="MobiDB-lite"/>
    </source>
</evidence>
<feature type="compositionally biased region" description="Acidic residues" evidence="1">
    <location>
        <begin position="447"/>
        <end position="461"/>
    </location>
</feature>
<dbReference type="Proteomes" id="UP001578633">
    <property type="component" value="Chromosome 1"/>
</dbReference>
<feature type="region of interest" description="Disordered" evidence="1">
    <location>
        <begin position="1"/>
        <end position="118"/>
    </location>
</feature>
<feature type="compositionally biased region" description="Basic and acidic residues" evidence="1">
    <location>
        <begin position="396"/>
        <end position="416"/>
    </location>
</feature>
<feature type="compositionally biased region" description="Polar residues" evidence="1">
    <location>
        <begin position="156"/>
        <end position="165"/>
    </location>
</feature>
<feature type="region of interest" description="Disordered" evidence="1">
    <location>
        <begin position="140"/>
        <end position="170"/>
    </location>
</feature>
<evidence type="ECO:0000313" key="2">
    <source>
        <dbReference type="EMBL" id="KAL1801666.1"/>
    </source>
</evidence>
<dbReference type="GeneID" id="96082330"/>
<evidence type="ECO:0008006" key="4">
    <source>
        <dbReference type="Google" id="ProtNLM"/>
    </source>
</evidence>
<reference evidence="2 3" key="1">
    <citation type="submission" date="2024-09" db="EMBL/GenBank/DDBJ databases">
        <title>T2T genomes of carrot and Alternaria dauci and their utility for understanding host-pathogen interaction during carrot leaf blight disease.</title>
        <authorList>
            <person name="Liu W."/>
            <person name="Xu S."/>
            <person name="Ou C."/>
            <person name="Liu X."/>
            <person name="Zhuang F."/>
            <person name="Deng X.W."/>
        </authorList>
    </citation>
    <scope>NUCLEOTIDE SEQUENCE [LARGE SCALE GENOMIC DNA]</scope>
    <source>
        <strain evidence="2 3">A2016</strain>
    </source>
</reference>